<dbReference type="InterPro" id="IPR038610">
    <property type="entry name" value="FliK-like_C_sf"/>
</dbReference>
<reference evidence="4" key="1">
    <citation type="submission" date="2017-09" db="EMBL/GenBank/DDBJ databases">
        <title>FDA dAtabase for Regulatory Grade micrObial Sequences (FDA-ARGOS): Supporting development and validation of Infectious Disease Dx tests.</title>
        <authorList>
            <person name="Minogue T."/>
            <person name="Wolcott M."/>
            <person name="Wasieloski L."/>
            <person name="Aguilar W."/>
            <person name="Moore D."/>
            <person name="Tallon L."/>
            <person name="Sadzewicz L."/>
            <person name="Ott S."/>
            <person name="Zhao X."/>
            <person name="Nagaraj S."/>
            <person name="Vavikolanu K."/>
            <person name="Aluvathingal J."/>
            <person name="Nadendla S."/>
            <person name="Sichtig H."/>
        </authorList>
    </citation>
    <scope>NUCLEOTIDE SEQUENCE [LARGE SCALE GENOMIC DNA]</scope>
    <source>
        <strain evidence="4">FDAARGOS_394</strain>
    </source>
</reference>
<accession>A0A2A7URM9</accession>
<dbReference type="CDD" id="cd17470">
    <property type="entry name" value="T3SS_Flik_C"/>
    <property type="match status" value="1"/>
</dbReference>
<evidence type="ECO:0000259" key="2">
    <source>
        <dbReference type="Pfam" id="PF02120"/>
    </source>
</evidence>
<dbReference type="Proteomes" id="UP000220246">
    <property type="component" value="Unassembled WGS sequence"/>
</dbReference>
<evidence type="ECO:0000313" key="4">
    <source>
        <dbReference type="Proteomes" id="UP000220246"/>
    </source>
</evidence>
<dbReference type="InterPro" id="IPR021136">
    <property type="entry name" value="Flagellar_hook_control-like_C"/>
</dbReference>
<name>A0A2A7URM9_COMTR</name>
<dbReference type="Gene3D" id="3.30.750.140">
    <property type="match status" value="1"/>
</dbReference>
<protein>
    <recommendedName>
        <fullName evidence="2">Flagellar hook-length control protein-like C-terminal domain-containing protein</fullName>
    </recommendedName>
</protein>
<sequence length="389" mass="39334">MAPGGVRPWAGAQRMPAGIARSRGALARPAQPQRGAQGLRMAGAAFMNSMPVSTALASAPAGATQGPAVAQATEPAAAGTAAPQQAFAPGAADYARVLEQTTLPQGLWAEPGGHAKASTVQALLAKTEQAWADETDSALDANALPLLPSLAPAWQPEMLKPRHAQGAPMPHPAEADAALATAAMAVQMPAVPAETAVLQRVQAPAETVVATPAAVHAAVSPEAAAVLPAALQLAPTPGGLSLELPAKAAVPTTAAAARTEQPVLQALAQRIQLQQSQGVEVATVRLDPPQLGTLEVRIQHDPSGVQVTLQASHAEVGRQLAGLAEGLRHELQARTQGEVSVVVAQGRPSSQTAGQGGQSRDNPAPWAQAEEEAIGQALQAWQSAAQAAG</sequence>
<feature type="compositionally biased region" description="Polar residues" evidence="1">
    <location>
        <begin position="347"/>
        <end position="361"/>
    </location>
</feature>
<gene>
    <name evidence="3" type="ORF">CRM82_04165</name>
</gene>
<feature type="region of interest" description="Disordered" evidence="1">
    <location>
        <begin position="1"/>
        <end position="36"/>
    </location>
</feature>
<evidence type="ECO:0000313" key="3">
    <source>
        <dbReference type="EMBL" id="PEH87920.1"/>
    </source>
</evidence>
<comment type="caution">
    <text evidence="3">The sequence shown here is derived from an EMBL/GenBank/DDBJ whole genome shotgun (WGS) entry which is preliminary data.</text>
</comment>
<dbReference type="AlphaFoldDB" id="A0A2A7URM9"/>
<feature type="domain" description="Flagellar hook-length control protein-like C-terminal" evidence="2">
    <location>
        <begin position="269"/>
        <end position="351"/>
    </location>
</feature>
<feature type="region of interest" description="Disordered" evidence="1">
    <location>
        <begin position="347"/>
        <end position="369"/>
    </location>
</feature>
<dbReference type="EMBL" id="PDEA01000001">
    <property type="protein sequence ID" value="PEH87920.1"/>
    <property type="molecule type" value="Genomic_DNA"/>
</dbReference>
<proteinExistence type="predicted"/>
<evidence type="ECO:0000256" key="1">
    <source>
        <dbReference type="SAM" id="MobiDB-lite"/>
    </source>
</evidence>
<dbReference type="STRING" id="1219032.GCA_001515545_04112"/>
<organism evidence="3 4">
    <name type="scientific">Comamonas terrigena</name>
    <dbReference type="NCBI Taxonomy" id="32013"/>
    <lineage>
        <taxon>Bacteria</taxon>
        <taxon>Pseudomonadati</taxon>
        <taxon>Pseudomonadota</taxon>
        <taxon>Betaproteobacteria</taxon>
        <taxon>Burkholderiales</taxon>
        <taxon>Comamonadaceae</taxon>
        <taxon>Comamonas</taxon>
    </lineage>
</organism>
<keyword evidence="4" id="KW-1185">Reference proteome</keyword>
<dbReference type="Pfam" id="PF02120">
    <property type="entry name" value="Flg_hook"/>
    <property type="match status" value="1"/>
</dbReference>